<evidence type="ECO:0000313" key="2">
    <source>
        <dbReference type="EMBL" id="KOX70454.1"/>
    </source>
</evidence>
<accession>A0A0N0BDH2</accession>
<feature type="region of interest" description="Disordered" evidence="1">
    <location>
        <begin position="139"/>
        <end position="159"/>
    </location>
</feature>
<keyword evidence="3" id="KW-1185">Reference proteome</keyword>
<proteinExistence type="predicted"/>
<protein>
    <submittedName>
        <fullName evidence="2">Uncharacterized protein</fullName>
    </submittedName>
</protein>
<gene>
    <name evidence="2" type="ORF">WN51_02510</name>
</gene>
<evidence type="ECO:0000256" key="1">
    <source>
        <dbReference type="SAM" id="MobiDB-lite"/>
    </source>
</evidence>
<sequence>MLMNFLKIPQPKLRPRADGDWRNGGNFVGSTVNQNLRSSKLNLRQISHVLSVKGKLFRNKPSGLAHDNIKSTLVIVIHFPHQWMILRTLRGVIDTLNLDSTRVEKNLQISKFDPSENYKSIGSTDDSDIKHLFGEGRTQCPRKLSRRQPPELKFHNPKAVKPVDNSVTAKLPARWFGARAQP</sequence>
<organism evidence="2 3">
    <name type="scientific">Melipona quadrifasciata</name>
    <dbReference type="NCBI Taxonomy" id="166423"/>
    <lineage>
        <taxon>Eukaryota</taxon>
        <taxon>Metazoa</taxon>
        <taxon>Ecdysozoa</taxon>
        <taxon>Arthropoda</taxon>
        <taxon>Hexapoda</taxon>
        <taxon>Insecta</taxon>
        <taxon>Pterygota</taxon>
        <taxon>Neoptera</taxon>
        <taxon>Endopterygota</taxon>
        <taxon>Hymenoptera</taxon>
        <taxon>Apocrita</taxon>
        <taxon>Aculeata</taxon>
        <taxon>Apoidea</taxon>
        <taxon>Anthophila</taxon>
        <taxon>Apidae</taxon>
        <taxon>Melipona</taxon>
    </lineage>
</organism>
<dbReference type="AlphaFoldDB" id="A0A0N0BDH2"/>
<reference evidence="2 3" key="1">
    <citation type="submission" date="2015-07" db="EMBL/GenBank/DDBJ databases">
        <title>The genome of Melipona quadrifasciata.</title>
        <authorList>
            <person name="Pan H."/>
            <person name="Kapheim K."/>
        </authorList>
    </citation>
    <scope>NUCLEOTIDE SEQUENCE [LARGE SCALE GENOMIC DNA]</scope>
    <source>
        <strain evidence="2">0111107301</strain>
        <tissue evidence="2">Whole body</tissue>
    </source>
</reference>
<name>A0A0N0BDH2_9HYME</name>
<evidence type="ECO:0000313" key="3">
    <source>
        <dbReference type="Proteomes" id="UP000053105"/>
    </source>
</evidence>
<dbReference type="EMBL" id="KQ435859">
    <property type="protein sequence ID" value="KOX70454.1"/>
    <property type="molecule type" value="Genomic_DNA"/>
</dbReference>
<dbReference type="Proteomes" id="UP000053105">
    <property type="component" value="Unassembled WGS sequence"/>
</dbReference>